<accession>A0A1H5SH56</accession>
<dbReference type="Pfam" id="PF03167">
    <property type="entry name" value="UDG"/>
    <property type="match status" value="1"/>
</dbReference>
<dbReference type="AlphaFoldDB" id="A0A1H5SH56"/>
<proteinExistence type="predicted"/>
<name>A0A1H5SH56_9BACT</name>
<keyword evidence="3" id="KW-1185">Reference proteome</keyword>
<dbReference type="RefSeq" id="WP_103923131.1">
    <property type="nucleotide sequence ID" value="NZ_FNVR01000001.1"/>
</dbReference>
<protein>
    <submittedName>
        <fullName evidence="2">G/U mismatch-specific uracil-DNA glycosylase</fullName>
    </submittedName>
</protein>
<dbReference type="EMBL" id="FNVR01000001">
    <property type="protein sequence ID" value="SEF49268.1"/>
    <property type="molecule type" value="Genomic_DNA"/>
</dbReference>
<dbReference type="InterPro" id="IPR036895">
    <property type="entry name" value="Uracil-DNA_glycosylase-like_sf"/>
</dbReference>
<evidence type="ECO:0000313" key="2">
    <source>
        <dbReference type="EMBL" id="SEF49268.1"/>
    </source>
</evidence>
<dbReference type="SUPFAM" id="SSF52141">
    <property type="entry name" value="Uracil-DNA glycosylase-like"/>
    <property type="match status" value="1"/>
</dbReference>
<dbReference type="Gene3D" id="3.40.470.10">
    <property type="entry name" value="Uracil-DNA glycosylase-like domain"/>
    <property type="match status" value="1"/>
</dbReference>
<dbReference type="CDD" id="cd10032">
    <property type="entry name" value="UDG-F6_HDG"/>
    <property type="match status" value="1"/>
</dbReference>
<organism evidence="2 3">
    <name type="scientific">Algoriphagus boritolerans DSM 17298 = JCM 18970</name>
    <dbReference type="NCBI Taxonomy" id="1120964"/>
    <lineage>
        <taxon>Bacteria</taxon>
        <taxon>Pseudomonadati</taxon>
        <taxon>Bacteroidota</taxon>
        <taxon>Cytophagia</taxon>
        <taxon>Cytophagales</taxon>
        <taxon>Cyclobacteriaceae</taxon>
        <taxon>Algoriphagus</taxon>
    </lineage>
</organism>
<dbReference type="InterPro" id="IPR026353">
    <property type="entry name" value="Hypoxan-DNA_Glyclase"/>
</dbReference>
<dbReference type="STRING" id="1120964.GCA_001313265_07875"/>
<gene>
    <name evidence="2" type="ORF">SAMN03080598_00430</name>
</gene>
<feature type="domain" description="Uracil-DNA glycosylase-like" evidence="1">
    <location>
        <begin position="10"/>
        <end position="163"/>
    </location>
</feature>
<sequence>MTEQHPFEPFIPEDSTRLILGSFPGKESTQSKRENDWFYCAARNQFWKILEIVFDRDLSDKKNKQKLFKDNNIAITDILLSCQRSENKNSDENLINKEYNKKVINEILTTKNIKQILFTGKGVHKEFIENFEFPKHLDLVVLPSPSPVYRRLNLQDKAKIYKDYFTKE</sequence>
<dbReference type="OrthoDB" id="9799921at2"/>
<dbReference type="Proteomes" id="UP000236736">
    <property type="component" value="Unassembled WGS sequence"/>
</dbReference>
<dbReference type="NCBIfam" id="TIGR04274">
    <property type="entry name" value="hypoxanDNAglyco"/>
    <property type="match status" value="1"/>
</dbReference>
<reference evidence="3" key="1">
    <citation type="submission" date="2016-10" db="EMBL/GenBank/DDBJ databases">
        <authorList>
            <person name="Varghese N."/>
            <person name="Submissions S."/>
        </authorList>
    </citation>
    <scope>NUCLEOTIDE SEQUENCE [LARGE SCALE GENOMIC DNA]</scope>
    <source>
        <strain evidence="3">DSM 17298</strain>
    </source>
</reference>
<evidence type="ECO:0000259" key="1">
    <source>
        <dbReference type="Pfam" id="PF03167"/>
    </source>
</evidence>
<dbReference type="InterPro" id="IPR005122">
    <property type="entry name" value="Uracil-DNA_glycosylase-like"/>
</dbReference>
<evidence type="ECO:0000313" key="3">
    <source>
        <dbReference type="Proteomes" id="UP000236736"/>
    </source>
</evidence>